<dbReference type="Pfam" id="PF13505">
    <property type="entry name" value="OMP_b-brl"/>
    <property type="match status" value="1"/>
</dbReference>
<evidence type="ECO:0000256" key="1">
    <source>
        <dbReference type="ARBA" id="ARBA00004442"/>
    </source>
</evidence>
<dbReference type="InterPro" id="IPR027385">
    <property type="entry name" value="Beta-barrel_OMP"/>
</dbReference>
<organism evidence="7 8">
    <name type="scientific">Devosia insulae DS-56</name>
    <dbReference type="NCBI Taxonomy" id="1116389"/>
    <lineage>
        <taxon>Bacteria</taxon>
        <taxon>Pseudomonadati</taxon>
        <taxon>Pseudomonadota</taxon>
        <taxon>Alphaproteobacteria</taxon>
        <taxon>Hyphomicrobiales</taxon>
        <taxon>Devosiaceae</taxon>
        <taxon>Devosia</taxon>
    </lineage>
</organism>
<accession>A0A1E5XND9</accession>
<sequence length="196" mass="19956">MIIEEPAVIATASAVDWSGFYAGAHIGYGAGTQFLDGVIIDPDDEEQPVDGFLGGVHLGYNVQMDAVVFGVQTDLSLSAIASEELGGGADDTVDWLGSTTARIGLALDGVLPYVKAGVAYGGGTGDAAGLEVSNTHVGWTAGAGVEIAVADNISVFGEYAYTDLGAETYSFGAPVNADVDVSMQLHTVKAGLNFGF</sequence>
<dbReference type="Proteomes" id="UP000095463">
    <property type="component" value="Unassembled WGS sequence"/>
</dbReference>
<dbReference type="InterPro" id="IPR011250">
    <property type="entry name" value="OMP/PagP_B-barrel"/>
</dbReference>
<dbReference type="GO" id="GO:0009279">
    <property type="term" value="C:cell outer membrane"/>
    <property type="evidence" value="ECO:0007669"/>
    <property type="project" value="UniProtKB-SubCell"/>
</dbReference>
<comment type="similarity">
    <text evidence="5">Belongs to the Omp25/RopB family.</text>
</comment>
<name>A0A1E5XND9_9HYPH</name>
<evidence type="ECO:0000313" key="8">
    <source>
        <dbReference type="Proteomes" id="UP000095463"/>
    </source>
</evidence>
<evidence type="ECO:0000313" key="7">
    <source>
        <dbReference type="EMBL" id="OEO30112.1"/>
    </source>
</evidence>
<dbReference type="EMBL" id="LAJE02000232">
    <property type="protein sequence ID" value="OEO30112.1"/>
    <property type="molecule type" value="Genomic_DNA"/>
</dbReference>
<feature type="domain" description="Outer membrane protein beta-barrel" evidence="6">
    <location>
        <begin position="10"/>
        <end position="192"/>
    </location>
</feature>
<comment type="caution">
    <text evidence="7">The sequence shown here is derived from an EMBL/GenBank/DDBJ whole genome shotgun (WGS) entry which is preliminary data.</text>
</comment>
<evidence type="ECO:0000259" key="6">
    <source>
        <dbReference type="Pfam" id="PF13505"/>
    </source>
</evidence>
<dbReference type="PANTHER" id="PTHR34001:SF3">
    <property type="entry name" value="BLL7405 PROTEIN"/>
    <property type="match status" value="1"/>
</dbReference>
<keyword evidence="3" id="KW-0472">Membrane</keyword>
<reference evidence="7 8" key="1">
    <citation type="journal article" date="2015" name="Genome Announc.">
        <title>Genome Assemblies of Three Soil-Associated Devosia species: D. insulae, D. limi, and D. soli.</title>
        <authorList>
            <person name="Hassan Y.I."/>
            <person name="Lepp D."/>
            <person name="Zhou T."/>
        </authorList>
    </citation>
    <scope>NUCLEOTIDE SEQUENCE [LARGE SCALE GENOMIC DNA]</scope>
    <source>
        <strain evidence="7 8">DS-56</strain>
    </source>
</reference>
<dbReference type="PANTHER" id="PTHR34001">
    <property type="entry name" value="BLL7405 PROTEIN"/>
    <property type="match status" value="1"/>
</dbReference>
<evidence type="ECO:0000256" key="5">
    <source>
        <dbReference type="ARBA" id="ARBA00038306"/>
    </source>
</evidence>
<evidence type="ECO:0000256" key="3">
    <source>
        <dbReference type="ARBA" id="ARBA00023136"/>
    </source>
</evidence>
<evidence type="ECO:0000256" key="2">
    <source>
        <dbReference type="ARBA" id="ARBA00022729"/>
    </source>
</evidence>
<dbReference type="SUPFAM" id="SSF56925">
    <property type="entry name" value="OMPA-like"/>
    <property type="match status" value="1"/>
</dbReference>
<dbReference type="Gene3D" id="2.40.160.20">
    <property type="match status" value="1"/>
</dbReference>
<keyword evidence="4" id="KW-0998">Cell outer membrane</keyword>
<protein>
    <recommendedName>
        <fullName evidence="6">Outer membrane protein beta-barrel domain-containing protein</fullName>
    </recommendedName>
</protein>
<dbReference type="AlphaFoldDB" id="A0A1E5XND9"/>
<keyword evidence="8" id="KW-1185">Reference proteome</keyword>
<dbReference type="InterPro" id="IPR051692">
    <property type="entry name" value="OMP-like"/>
</dbReference>
<proteinExistence type="inferred from homology"/>
<keyword evidence="2" id="KW-0732">Signal</keyword>
<comment type="subcellular location">
    <subcellularLocation>
        <location evidence="1">Cell outer membrane</location>
    </subcellularLocation>
</comment>
<gene>
    <name evidence="7" type="ORF">VW23_022945</name>
</gene>
<evidence type="ECO:0000256" key="4">
    <source>
        <dbReference type="ARBA" id="ARBA00023237"/>
    </source>
</evidence>